<feature type="transmembrane region" description="Helical" evidence="4">
    <location>
        <begin position="260"/>
        <end position="280"/>
    </location>
</feature>
<evidence type="ECO:0000256" key="3">
    <source>
        <dbReference type="ARBA" id="ARBA00023163"/>
    </source>
</evidence>
<dbReference type="Proteomes" id="UP000184432">
    <property type="component" value="Unassembled WGS sequence"/>
</dbReference>
<evidence type="ECO:0000256" key="2">
    <source>
        <dbReference type="ARBA" id="ARBA00023125"/>
    </source>
</evidence>
<reference evidence="7" key="1">
    <citation type="submission" date="2016-11" db="EMBL/GenBank/DDBJ databases">
        <authorList>
            <person name="Varghese N."/>
            <person name="Submissions S."/>
        </authorList>
    </citation>
    <scope>NUCLEOTIDE SEQUENCE [LARGE SCALE GENOMIC DNA]</scope>
    <source>
        <strain evidence="7">DSM 22623</strain>
    </source>
</reference>
<dbReference type="InterPro" id="IPR036388">
    <property type="entry name" value="WH-like_DNA-bd_sf"/>
</dbReference>
<dbReference type="GO" id="GO:0003677">
    <property type="term" value="F:DNA binding"/>
    <property type="evidence" value="ECO:0007669"/>
    <property type="project" value="UniProtKB-KW"/>
</dbReference>
<dbReference type="GO" id="GO:0006355">
    <property type="term" value="P:regulation of DNA-templated transcription"/>
    <property type="evidence" value="ECO:0007669"/>
    <property type="project" value="InterPro"/>
</dbReference>
<dbReference type="PRINTS" id="PR00038">
    <property type="entry name" value="HTHLUXR"/>
</dbReference>
<dbReference type="AlphaFoldDB" id="A0A1M6IQE9"/>
<evidence type="ECO:0000313" key="7">
    <source>
        <dbReference type="Proteomes" id="UP000184432"/>
    </source>
</evidence>
<keyword evidence="3" id="KW-0804">Transcription</keyword>
<dbReference type="SMART" id="SM00421">
    <property type="entry name" value="HTH_LUXR"/>
    <property type="match status" value="1"/>
</dbReference>
<dbReference type="RefSeq" id="WP_073318721.1">
    <property type="nucleotide sequence ID" value="NZ_FQYP01000008.1"/>
</dbReference>
<keyword evidence="1" id="KW-0805">Transcription regulation</keyword>
<dbReference type="InterPro" id="IPR016032">
    <property type="entry name" value="Sig_transdc_resp-reg_C-effctor"/>
</dbReference>
<dbReference type="STRING" id="570521.SAMN04488508_1087"/>
<dbReference type="SUPFAM" id="SSF46894">
    <property type="entry name" value="C-terminal effector domain of the bipartite response regulators"/>
    <property type="match status" value="1"/>
</dbReference>
<dbReference type="EMBL" id="FQYP01000008">
    <property type="protein sequence ID" value="SHJ36579.1"/>
    <property type="molecule type" value="Genomic_DNA"/>
</dbReference>
<dbReference type="Gene3D" id="1.10.10.10">
    <property type="entry name" value="Winged helix-like DNA-binding domain superfamily/Winged helix DNA-binding domain"/>
    <property type="match status" value="1"/>
</dbReference>
<dbReference type="PROSITE" id="PS00622">
    <property type="entry name" value="HTH_LUXR_1"/>
    <property type="match status" value="1"/>
</dbReference>
<keyword evidence="4" id="KW-1133">Transmembrane helix</keyword>
<sequence length="354" mass="41324">MKFQKYLLIVLLCFPFIGIAQYQFTGEVDKDNWPEAVYLSLIEDYRKLSGVYPEQIIQKTQPDSLGIFIFVGDHLPKGNHIYKIQTHNCSGTEEDNVHFDGFCPKSKEILFIAKNTDTIALPFSFDQEMFCKVVSTNQKSDAFIKIDSLIHEMQYAFGKYRSTTSQKINAAKWLTTLQDYAQEQNEPLLELYVYSFLSNKSNELHKYYLEDLKQNAYYDELLNRLQQQYPESPYTEQYRMELASDRFLSNPEEHTAKKPWLPIIAILLLLSVVLNLFQLYHHRKKKAVSHLLKEQNLTPQEQKILELILQDKTNKEIATTIFVSVSTVKTHINNLYKKLNVASREEVKSLYTSS</sequence>
<proteinExistence type="predicted"/>
<keyword evidence="7" id="KW-1185">Reference proteome</keyword>
<keyword evidence="4" id="KW-0472">Membrane</keyword>
<protein>
    <submittedName>
        <fullName evidence="6">Regulatory protein, luxR family</fullName>
    </submittedName>
</protein>
<feature type="domain" description="HTH luxR-type" evidence="5">
    <location>
        <begin position="290"/>
        <end position="354"/>
    </location>
</feature>
<keyword evidence="2" id="KW-0238">DNA-binding</keyword>
<accession>A0A1M6IQE9</accession>
<dbReference type="Pfam" id="PF00196">
    <property type="entry name" value="GerE"/>
    <property type="match status" value="1"/>
</dbReference>
<dbReference type="InterPro" id="IPR000792">
    <property type="entry name" value="Tscrpt_reg_LuxR_C"/>
</dbReference>
<evidence type="ECO:0000256" key="4">
    <source>
        <dbReference type="SAM" id="Phobius"/>
    </source>
</evidence>
<evidence type="ECO:0000313" key="6">
    <source>
        <dbReference type="EMBL" id="SHJ36579.1"/>
    </source>
</evidence>
<dbReference type="OrthoDB" id="9807565at2"/>
<evidence type="ECO:0000259" key="5">
    <source>
        <dbReference type="PROSITE" id="PS50043"/>
    </source>
</evidence>
<dbReference type="PANTHER" id="PTHR44688">
    <property type="entry name" value="DNA-BINDING TRANSCRIPTIONAL ACTIVATOR DEVR_DOSR"/>
    <property type="match status" value="1"/>
</dbReference>
<evidence type="ECO:0000256" key="1">
    <source>
        <dbReference type="ARBA" id="ARBA00023015"/>
    </source>
</evidence>
<dbReference type="PROSITE" id="PS50043">
    <property type="entry name" value="HTH_LUXR_2"/>
    <property type="match status" value="1"/>
</dbReference>
<organism evidence="6 7">
    <name type="scientific">Aquimarina spongiae</name>
    <dbReference type="NCBI Taxonomy" id="570521"/>
    <lineage>
        <taxon>Bacteria</taxon>
        <taxon>Pseudomonadati</taxon>
        <taxon>Bacteroidota</taxon>
        <taxon>Flavobacteriia</taxon>
        <taxon>Flavobacteriales</taxon>
        <taxon>Flavobacteriaceae</taxon>
        <taxon>Aquimarina</taxon>
    </lineage>
</organism>
<keyword evidence="4" id="KW-0812">Transmembrane</keyword>
<dbReference type="PANTHER" id="PTHR44688:SF16">
    <property type="entry name" value="DNA-BINDING TRANSCRIPTIONAL ACTIVATOR DEVR_DOSR"/>
    <property type="match status" value="1"/>
</dbReference>
<dbReference type="CDD" id="cd06170">
    <property type="entry name" value="LuxR_C_like"/>
    <property type="match status" value="1"/>
</dbReference>
<gene>
    <name evidence="6" type="ORF">SAMN04488508_1087</name>
</gene>
<name>A0A1M6IQE9_9FLAO</name>